<dbReference type="InterPro" id="IPR036249">
    <property type="entry name" value="Thioredoxin-like_sf"/>
</dbReference>
<keyword evidence="3" id="KW-0479">Metal-binding</keyword>
<name>A0ABS9DWS7_9PROT</name>
<evidence type="ECO:0000256" key="6">
    <source>
        <dbReference type="ARBA" id="ARBA00034078"/>
    </source>
</evidence>
<evidence type="ECO:0000256" key="2">
    <source>
        <dbReference type="ARBA" id="ARBA00022714"/>
    </source>
</evidence>
<dbReference type="EC" id="1.6.5.11" evidence="7"/>
<dbReference type="InterPro" id="IPR002023">
    <property type="entry name" value="NuoE-like"/>
</dbReference>
<dbReference type="PIRSF" id="PIRSF000216">
    <property type="entry name" value="NADH_DH_24kDa"/>
    <property type="match status" value="1"/>
</dbReference>
<keyword evidence="7" id="KW-0560">Oxidoreductase</keyword>
<dbReference type="Gene3D" id="1.10.10.1590">
    <property type="entry name" value="NADH-quinone oxidoreductase subunit E"/>
    <property type="match status" value="1"/>
</dbReference>
<reference evidence="7 8" key="1">
    <citation type="submission" date="2022-01" db="EMBL/GenBank/DDBJ databases">
        <authorList>
            <person name="Won M."/>
            <person name="Kim S.-J."/>
            <person name="Kwon S.-W."/>
        </authorList>
    </citation>
    <scope>NUCLEOTIDE SEQUENCE [LARGE SCALE GENOMIC DNA]</scope>
    <source>
        <strain evidence="7 8">KCTC 23505</strain>
    </source>
</reference>
<dbReference type="NCBIfam" id="NF005722">
    <property type="entry name" value="PRK07539.1-2"/>
    <property type="match status" value="1"/>
</dbReference>
<keyword evidence="2" id="KW-0001">2Fe-2S</keyword>
<protein>
    <submittedName>
        <fullName evidence="7">NADH-quinone oxidoreductase subunit NuoE</fullName>
        <ecNumber evidence="7">1.6.5.11</ecNumber>
    </submittedName>
</protein>
<dbReference type="SUPFAM" id="SSF52833">
    <property type="entry name" value="Thioredoxin-like"/>
    <property type="match status" value="1"/>
</dbReference>
<dbReference type="GO" id="GO:0016491">
    <property type="term" value="F:oxidoreductase activity"/>
    <property type="evidence" value="ECO:0007669"/>
    <property type="project" value="UniProtKB-KW"/>
</dbReference>
<evidence type="ECO:0000256" key="1">
    <source>
        <dbReference type="ARBA" id="ARBA00010643"/>
    </source>
</evidence>
<dbReference type="InterPro" id="IPR042128">
    <property type="entry name" value="NuoE_dom"/>
</dbReference>
<comment type="caution">
    <text evidence="7">The sequence shown here is derived from an EMBL/GenBank/DDBJ whole genome shotgun (WGS) entry which is preliminary data.</text>
</comment>
<accession>A0ABS9DWS7</accession>
<dbReference type="InterPro" id="IPR041921">
    <property type="entry name" value="NuoE_N"/>
</dbReference>
<keyword evidence="8" id="KW-1185">Reference proteome</keyword>
<dbReference type="PANTHER" id="PTHR10371:SF3">
    <property type="entry name" value="NADH DEHYDROGENASE [UBIQUINONE] FLAVOPROTEIN 2, MITOCHONDRIAL"/>
    <property type="match status" value="1"/>
</dbReference>
<evidence type="ECO:0000256" key="3">
    <source>
        <dbReference type="ARBA" id="ARBA00022723"/>
    </source>
</evidence>
<sequence length="142" mass="15802">MAGHYDDKRAACIEALRYVQGHYRWVSDRHLAEVAALLDMSRADLDGVATYYNLIFRRPVGEHVIFLCDSISCWVMGREAVNAHLCKRLGIQPGETSKDGAYTLLPIVCIGHCDHAPAMLLDDELHGDLDAVRIDTILGIQP</sequence>
<comment type="similarity">
    <text evidence="1">Belongs to the complex I 24 kDa subunit family.</text>
</comment>
<comment type="cofactor">
    <cofactor evidence="6">
        <name>[2Fe-2S] cluster</name>
        <dbReference type="ChEBI" id="CHEBI:190135"/>
    </cofactor>
</comment>
<dbReference type="EMBL" id="JAKGBZ010000018">
    <property type="protein sequence ID" value="MCF3947143.1"/>
    <property type="molecule type" value="Genomic_DNA"/>
</dbReference>
<dbReference type="Proteomes" id="UP001521209">
    <property type="component" value="Unassembled WGS sequence"/>
</dbReference>
<keyword evidence="4" id="KW-0408">Iron</keyword>
<dbReference type="Gene3D" id="3.40.30.10">
    <property type="entry name" value="Glutaredoxin"/>
    <property type="match status" value="1"/>
</dbReference>
<gene>
    <name evidence="7" type="primary">nuoE</name>
    <name evidence="7" type="ORF">L2A60_10680</name>
</gene>
<dbReference type="PANTHER" id="PTHR10371">
    <property type="entry name" value="NADH DEHYDROGENASE UBIQUINONE FLAVOPROTEIN 2, MITOCHONDRIAL"/>
    <property type="match status" value="1"/>
</dbReference>
<dbReference type="Pfam" id="PF01257">
    <property type="entry name" value="2Fe-2S_thioredx"/>
    <property type="match status" value="1"/>
</dbReference>
<evidence type="ECO:0000313" key="8">
    <source>
        <dbReference type="Proteomes" id="UP001521209"/>
    </source>
</evidence>
<evidence type="ECO:0000256" key="5">
    <source>
        <dbReference type="ARBA" id="ARBA00023014"/>
    </source>
</evidence>
<keyword evidence="5" id="KW-0411">Iron-sulfur</keyword>
<evidence type="ECO:0000256" key="4">
    <source>
        <dbReference type="ARBA" id="ARBA00023004"/>
    </source>
</evidence>
<proteinExistence type="inferred from homology"/>
<evidence type="ECO:0000313" key="7">
    <source>
        <dbReference type="EMBL" id="MCF3947143.1"/>
    </source>
</evidence>
<organism evidence="7 8">
    <name type="scientific">Acidiphilium iwatense</name>
    <dbReference type="NCBI Taxonomy" id="768198"/>
    <lineage>
        <taxon>Bacteria</taxon>
        <taxon>Pseudomonadati</taxon>
        <taxon>Pseudomonadota</taxon>
        <taxon>Alphaproteobacteria</taxon>
        <taxon>Acetobacterales</taxon>
        <taxon>Acidocellaceae</taxon>
        <taxon>Acidiphilium</taxon>
    </lineage>
</organism>
<dbReference type="CDD" id="cd03064">
    <property type="entry name" value="TRX_Fd_NuoE"/>
    <property type="match status" value="1"/>
</dbReference>